<feature type="transmembrane region" description="Helical" evidence="9">
    <location>
        <begin position="6"/>
        <end position="23"/>
    </location>
</feature>
<name>A0A1G9IIQ8_9BACT</name>
<sequence>MLTLPYAAFLVIAGVLVILSILGGRFLSRFGFSSLLVTLGIGMLVGNGGRYDFDFDYPLLTLRISEMALSVIIFAGGFTSEWKRFRPVLWQGISLATLGVLLTALCVALFVHFVLGWAFLPALLLGAIISSTDAAAVFSILENTGLRLKQGVSEVLELESGTNDPMAYFLTFSLTTLLLLPDQPVLSLLPGFVLTMLIGLGSGLLLGRVTWWIITKVTLKRGQNIVVLIGLILVLYGLNVLLGGSAFLAIYTAGLVLGNAPWQHRQLNIHFFEGLSWLMETGLFLLLGLQVYLQELTHMYRYGLYVALLLIVVARPVGTYLSLLFFRSPSRRGKVFFAWVGLRGATPIVFALIPVVQRVPQAELIFNISFIVVIVSILVQGTTVAPVARWLGLEEEASAHSGKGL</sequence>
<dbReference type="InterPro" id="IPR038770">
    <property type="entry name" value="Na+/solute_symporter_sf"/>
</dbReference>
<dbReference type="PANTHER" id="PTHR32507:SF7">
    <property type="entry name" value="K(+)_H(+) ANTIPORTER NHAP2"/>
    <property type="match status" value="1"/>
</dbReference>
<feature type="transmembrane region" description="Helical" evidence="9">
    <location>
        <begin position="192"/>
        <end position="214"/>
    </location>
</feature>
<dbReference type="NCBIfam" id="NF003716">
    <property type="entry name" value="PRK05326.1-3"/>
    <property type="match status" value="1"/>
</dbReference>
<keyword evidence="12" id="KW-1185">Reference proteome</keyword>
<dbReference type="Pfam" id="PF00999">
    <property type="entry name" value="Na_H_Exchanger"/>
    <property type="match status" value="1"/>
</dbReference>
<feature type="transmembrane region" description="Helical" evidence="9">
    <location>
        <begin position="226"/>
        <end position="254"/>
    </location>
</feature>
<keyword evidence="8 9" id="KW-0472">Membrane</keyword>
<evidence type="ECO:0000256" key="7">
    <source>
        <dbReference type="ARBA" id="ARBA00023065"/>
    </source>
</evidence>
<proteinExistence type="predicted"/>
<keyword evidence="2" id="KW-0813">Transport</keyword>
<dbReference type="PANTHER" id="PTHR32507">
    <property type="entry name" value="NA(+)/H(+) ANTIPORTER 1"/>
    <property type="match status" value="1"/>
</dbReference>
<feature type="transmembrane region" description="Helical" evidence="9">
    <location>
        <begin position="305"/>
        <end position="324"/>
    </location>
</feature>
<evidence type="ECO:0000259" key="10">
    <source>
        <dbReference type="Pfam" id="PF00999"/>
    </source>
</evidence>
<dbReference type="OrthoDB" id="9810759at2"/>
<keyword evidence="7" id="KW-0406">Ion transport</keyword>
<dbReference type="Proteomes" id="UP000198510">
    <property type="component" value="Unassembled WGS sequence"/>
</dbReference>
<comment type="subcellular location">
    <subcellularLocation>
        <location evidence="1">Cell membrane</location>
        <topology evidence="1">Multi-pass membrane protein</topology>
    </subcellularLocation>
</comment>
<evidence type="ECO:0000256" key="4">
    <source>
        <dbReference type="ARBA" id="ARBA00022475"/>
    </source>
</evidence>
<feature type="transmembrane region" description="Helical" evidence="9">
    <location>
        <begin position="88"/>
        <end position="111"/>
    </location>
</feature>
<dbReference type="GO" id="GO:0015297">
    <property type="term" value="F:antiporter activity"/>
    <property type="evidence" value="ECO:0007669"/>
    <property type="project" value="UniProtKB-KW"/>
</dbReference>
<reference evidence="11 12" key="1">
    <citation type="submission" date="2016-10" db="EMBL/GenBank/DDBJ databases">
        <authorList>
            <person name="de Groot N.N."/>
        </authorList>
    </citation>
    <scope>NUCLEOTIDE SEQUENCE [LARGE SCALE GENOMIC DNA]</scope>
    <source>
        <strain evidence="11 12">DSM 25186</strain>
    </source>
</reference>
<evidence type="ECO:0000256" key="2">
    <source>
        <dbReference type="ARBA" id="ARBA00022448"/>
    </source>
</evidence>
<keyword evidence="3" id="KW-0050">Antiport</keyword>
<evidence type="ECO:0000256" key="1">
    <source>
        <dbReference type="ARBA" id="ARBA00004651"/>
    </source>
</evidence>
<dbReference type="GO" id="GO:1902600">
    <property type="term" value="P:proton transmembrane transport"/>
    <property type="evidence" value="ECO:0007669"/>
    <property type="project" value="InterPro"/>
</dbReference>
<evidence type="ECO:0000256" key="8">
    <source>
        <dbReference type="ARBA" id="ARBA00023136"/>
    </source>
</evidence>
<feature type="transmembrane region" description="Helical" evidence="9">
    <location>
        <begin position="274"/>
        <end position="293"/>
    </location>
</feature>
<feature type="transmembrane region" description="Helical" evidence="9">
    <location>
        <begin position="336"/>
        <end position="356"/>
    </location>
</feature>
<evidence type="ECO:0000256" key="5">
    <source>
        <dbReference type="ARBA" id="ARBA00022692"/>
    </source>
</evidence>
<dbReference type="NCBIfam" id="NF003715">
    <property type="entry name" value="PRK05326.1-2"/>
    <property type="match status" value="1"/>
</dbReference>
<evidence type="ECO:0000256" key="3">
    <source>
        <dbReference type="ARBA" id="ARBA00022449"/>
    </source>
</evidence>
<feature type="transmembrane region" description="Helical" evidence="9">
    <location>
        <begin position="57"/>
        <end position="76"/>
    </location>
</feature>
<evidence type="ECO:0000256" key="9">
    <source>
        <dbReference type="SAM" id="Phobius"/>
    </source>
</evidence>
<gene>
    <name evidence="11" type="ORF">SAMN05421823_10519</name>
</gene>
<protein>
    <submittedName>
        <fullName evidence="11">Cell volume regulation protein A</fullName>
    </submittedName>
</protein>
<dbReference type="Gene3D" id="1.20.1530.20">
    <property type="match status" value="1"/>
</dbReference>
<feature type="transmembrane region" description="Helical" evidence="9">
    <location>
        <begin position="368"/>
        <end position="388"/>
    </location>
</feature>
<accession>A0A1G9IIQ8</accession>
<keyword evidence="4" id="KW-1003">Cell membrane</keyword>
<dbReference type="GO" id="GO:0005886">
    <property type="term" value="C:plasma membrane"/>
    <property type="evidence" value="ECO:0007669"/>
    <property type="project" value="UniProtKB-SubCell"/>
</dbReference>
<keyword evidence="6 9" id="KW-1133">Transmembrane helix</keyword>
<evidence type="ECO:0000256" key="6">
    <source>
        <dbReference type="ARBA" id="ARBA00022989"/>
    </source>
</evidence>
<evidence type="ECO:0000313" key="12">
    <source>
        <dbReference type="Proteomes" id="UP000198510"/>
    </source>
</evidence>
<evidence type="ECO:0000313" key="11">
    <source>
        <dbReference type="EMBL" id="SDL25169.1"/>
    </source>
</evidence>
<dbReference type="AlphaFoldDB" id="A0A1G9IIQ8"/>
<dbReference type="EMBL" id="FNFO01000005">
    <property type="protein sequence ID" value="SDL25169.1"/>
    <property type="molecule type" value="Genomic_DNA"/>
</dbReference>
<organism evidence="11 12">
    <name type="scientific">Catalinimonas alkaloidigena</name>
    <dbReference type="NCBI Taxonomy" id="1075417"/>
    <lineage>
        <taxon>Bacteria</taxon>
        <taxon>Pseudomonadati</taxon>
        <taxon>Bacteroidota</taxon>
        <taxon>Cytophagia</taxon>
        <taxon>Cytophagales</taxon>
        <taxon>Catalimonadaceae</taxon>
        <taxon>Catalinimonas</taxon>
    </lineage>
</organism>
<dbReference type="STRING" id="1075417.SAMN05421823_10519"/>
<keyword evidence="5 9" id="KW-0812">Transmembrane</keyword>
<feature type="domain" description="Cation/H+ exchanger transmembrane" evidence="10">
    <location>
        <begin position="19"/>
        <end position="390"/>
    </location>
</feature>
<feature type="transmembrane region" description="Helical" evidence="9">
    <location>
        <begin position="30"/>
        <end position="51"/>
    </location>
</feature>
<dbReference type="RefSeq" id="WP_143017288.1">
    <property type="nucleotide sequence ID" value="NZ_FNFO01000005.1"/>
</dbReference>
<dbReference type="InterPro" id="IPR006153">
    <property type="entry name" value="Cation/H_exchanger_TM"/>
</dbReference>